<keyword evidence="6" id="KW-1185">Reference proteome</keyword>
<accession>A0A8H4QHU1</accession>
<dbReference type="InterPro" id="IPR029058">
    <property type="entry name" value="AB_hydrolase_fold"/>
</dbReference>
<dbReference type="EC" id="3.1.1.-" evidence="3"/>
<keyword evidence="2 3" id="KW-0378">Hydrolase</keyword>
<organism evidence="5 6">
    <name type="scientific">Agrocybe pediades</name>
    <dbReference type="NCBI Taxonomy" id="84607"/>
    <lineage>
        <taxon>Eukaryota</taxon>
        <taxon>Fungi</taxon>
        <taxon>Dikarya</taxon>
        <taxon>Basidiomycota</taxon>
        <taxon>Agaricomycotina</taxon>
        <taxon>Agaricomycetes</taxon>
        <taxon>Agaricomycetidae</taxon>
        <taxon>Agaricales</taxon>
        <taxon>Agaricineae</taxon>
        <taxon>Strophariaceae</taxon>
        <taxon>Agrocybe</taxon>
    </lineage>
</organism>
<dbReference type="GO" id="GO:0016787">
    <property type="term" value="F:hydrolase activity"/>
    <property type="evidence" value="ECO:0007669"/>
    <property type="project" value="UniProtKB-KW"/>
</dbReference>
<reference evidence="5 6" key="1">
    <citation type="submission" date="2019-12" db="EMBL/GenBank/DDBJ databases">
        <authorList>
            <person name="Floudas D."/>
            <person name="Bentzer J."/>
            <person name="Ahren D."/>
            <person name="Johansson T."/>
            <person name="Persson P."/>
            <person name="Tunlid A."/>
        </authorList>
    </citation>
    <scope>NUCLEOTIDE SEQUENCE [LARGE SCALE GENOMIC DNA]</scope>
    <source>
        <strain evidence="5 6">CBS 102.39</strain>
    </source>
</reference>
<comment type="caution">
    <text evidence="5">The sequence shown here is derived from an EMBL/GenBank/DDBJ whole genome shotgun (WGS) entry which is preliminary data.</text>
</comment>
<dbReference type="InterPro" id="IPR050309">
    <property type="entry name" value="Type-B_Carboxylest/Lipase"/>
</dbReference>
<dbReference type="Gene3D" id="3.40.50.1820">
    <property type="entry name" value="alpha/beta hydrolase"/>
    <property type="match status" value="1"/>
</dbReference>
<sequence>MLPLWPLGLLAVGSAYATPSAQTLGSPLTLLFQNDLDWPHAPEHNGTIMISKAVTNKDAIASCGVLNESLLPTEGLHFASDIKLTMQYLALKDKKLAKQKFWVEASPARPCSAISPDHGIQSVSCNSKLPAFCSQSAPFRPNTNIDPNPNFHVQVQSKKLTVIGTRDALSFRFIGIPFADPFQRFTYSKVFSSTATINALSYGARCVQVGGGNEDCLFLNVYTPFLPDNANKLKKDLRPVMFWIHGGAFTGGESSDPVFDGGNLASRSDVVVVTIQYRLGAIGFLALEDGVTNGNFGLADQVTALQWVHDHIADFGGDPDRVTIFGESAGGSSVRALLATKPAFGLFQGAIAQSNLGGFGFASTYSNYFTIQEQFSMFAGPTITAVGCGNSTDVLACLRAVDPQTLINVPSEPKFIVVDGRFITTDKLVLNGKGPAANNAHVIFGWLRDDGADFMGAFPTSSSTLTSSLLGAGFPFNVTQAAVNSPLFPMPQGSDPLMNLFNLTSRIGTDGQFVCINQATVQAAAKHNVFKSVYAFQFDRSFGGFEPIAGICDPAKTPQFPFGDTSLPYYRCHAGDLTYVFGTQGQSNIAFRDPGDLILEQATTDIWGAFARTFDPNPAADYLEARGYTNTTALLKKSGLWEPITTKSRTPLRIIDIPAWSSVPFREVEQCNVLGLPLTMLE</sequence>
<gene>
    <name evidence="5" type="ORF">D9613_006473</name>
</gene>
<feature type="chain" id="PRO_5034353764" description="Carboxylic ester hydrolase" evidence="3">
    <location>
        <begin position="18"/>
        <end position="682"/>
    </location>
</feature>
<evidence type="ECO:0000256" key="2">
    <source>
        <dbReference type="ARBA" id="ARBA00022801"/>
    </source>
</evidence>
<evidence type="ECO:0000256" key="3">
    <source>
        <dbReference type="RuleBase" id="RU361235"/>
    </source>
</evidence>
<dbReference type="PANTHER" id="PTHR11559">
    <property type="entry name" value="CARBOXYLESTERASE"/>
    <property type="match status" value="1"/>
</dbReference>
<dbReference type="AlphaFoldDB" id="A0A8H4QHU1"/>
<protein>
    <recommendedName>
        <fullName evidence="3">Carboxylic ester hydrolase</fullName>
        <ecNumber evidence="3">3.1.1.-</ecNumber>
    </recommendedName>
</protein>
<dbReference type="Proteomes" id="UP000521872">
    <property type="component" value="Unassembled WGS sequence"/>
</dbReference>
<evidence type="ECO:0000256" key="1">
    <source>
        <dbReference type="ARBA" id="ARBA00005964"/>
    </source>
</evidence>
<dbReference type="InterPro" id="IPR002018">
    <property type="entry name" value="CarbesteraseB"/>
</dbReference>
<dbReference type="SUPFAM" id="SSF53474">
    <property type="entry name" value="alpha/beta-Hydrolases"/>
    <property type="match status" value="1"/>
</dbReference>
<proteinExistence type="inferred from homology"/>
<dbReference type="PROSITE" id="PS00941">
    <property type="entry name" value="CARBOXYLESTERASE_B_2"/>
    <property type="match status" value="1"/>
</dbReference>
<evidence type="ECO:0000259" key="4">
    <source>
        <dbReference type="Pfam" id="PF00135"/>
    </source>
</evidence>
<name>A0A8H4QHU1_9AGAR</name>
<comment type="similarity">
    <text evidence="1 3">Belongs to the type-B carboxylesterase/lipase family.</text>
</comment>
<evidence type="ECO:0000313" key="6">
    <source>
        <dbReference type="Proteomes" id="UP000521872"/>
    </source>
</evidence>
<keyword evidence="3" id="KW-0732">Signal</keyword>
<dbReference type="InterPro" id="IPR019826">
    <property type="entry name" value="Carboxylesterase_B_AS"/>
</dbReference>
<evidence type="ECO:0000313" key="5">
    <source>
        <dbReference type="EMBL" id="KAF4611016.1"/>
    </source>
</evidence>
<dbReference type="EMBL" id="JAACJL010000058">
    <property type="protein sequence ID" value="KAF4611016.1"/>
    <property type="molecule type" value="Genomic_DNA"/>
</dbReference>
<feature type="signal peptide" evidence="3">
    <location>
        <begin position="1"/>
        <end position="17"/>
    </location>
</feature>
<dbReference type="PROSITE" id="PS00122">
    <property type="entry name" value="CARBOXYLESTERASE_B_1"/>
    <property type="match status" value="1"/>
</dbReference>
<feature type="domain" description="Carboxylesterase type B" evidence="4">
    <location>
        <begin position="172"/>
        <end position="654"/>
    </location>
</feature>
<dbReference type="Pfam" id="PF00135">
    <property type="entry name" value="COesterase"/>
    <property type="match status" value="1"/>
</dbReference>
<dbReference type="InterPro" id="IPR019819">
    <property type="entry name" value="Carboxylesterase_B_CS"/>
</dbReference>